<dbReference type="AlphaFoldDB" id="A0A088NB80"/>
<dbReference type="NCBIfam" id="TIGR03725">
    <property type="entry name" value="T6A_YeaZ"/>
    <property type="match status" value="1"/>
</dbReference>
<evidence type="ECO:0000256" key="3">
    <source>
        <dbReference type="ARBA" id="ARBA00019012"/>
    </source>
</evidence>
<dbReference type="Gene3D" id="3.30.420.40">
    <property type="match status" value="2"/>
</dbReference>
<dbReference type="eggNOG" id="COG1214">
    <property type="taxonomic scope" value="Bacteria"/>
</dbReference>
<gene>
    <name evidence="8" type="ORF">IM45_996</name>
</gene>
<keyword evidence="5" id="KW-0819">tRNA processing</keyword>
<dbReference type="InterPro" id="IPR043129">
    <property type="entry name" value="ATPase_NBD"/>
</dbReference>
<organism evidence="8 9">
    <name type="scientific">Candidatus Palibaumannia cicadellinicola</name>
    <dbReference type="NCBI Taxonomy" id="186490"/>
    <lineage>
        <taxon>Bacteria</taxon>
        <taxon>Pseudomonadati</taxon>
        <taxon>Pseudomonadota</taxon>
        <taxon>Gammaproteobacteria</taxon>
        <taxon>Candidatus Palibaumannia</taxon>
    </lineage>
</organism>
<dbReference type="PANTHER" id="PTHR11735">
    <property type="entry name" value="TRNA N6-ADENOSINE THREONYLCARBAMOYLTRANSFERASE"/>
    <property type="match status" value="1"/>
</dbReference>
<dbReference type="Proteomes" id="UP000067325">
    <property type="component" value="Chromosome"/>
</dbReference>
<evidence type="ECO:0000256" key="1">
    <source>
        <dbReference type="ARBA" id="ARBA00004496"/>
    </source>
</evidence>
<accession>A0A088NB80</accession>
<comment type="similarity">
    <text evidence="2">Belongs to the KAE1 / TsaD family. TsaB subfamily.</text>
</comment>
<dbReference type="Pfam" id="PF00814">
    <property type="entry name" value="TsaD"/>
    <property type="match status" value="1"/>
</dbReference>
<evidence type="ECO:0000313" key="8">
    <source>
        <dbReference type="EMBL" id="AIN47368.1"/>
    </source>
</evidence>
<reference evidence="8 9" key="1">
    <citation type="journal article" date="2014" name="MBio">
        <title>Differential genome evolution between companion symbionts in an insect-bacterial symbiosis.</title>
        <authorList>
            <person name="Bennett G.M."/>
            <person name="McCutcheon J.P."/>
            <person name="MacDonald B.R."/>
            <person name="Romanovicz D."/>
            <person name="Moran N.A."/>
        </authorList>
    </citation>
    <scope>NUCLEOTIDE SEQUENCE [LARGE SCALE GENOMIC DNA]</scope>
    <source>
        <strain evidence="8 9">BGSS</strain>
    </source>
</reference>
<evidence type="ECO:0000256" key="5">
    <source>
        <dbReference type="ARBA" id="ARBA00022694"/>
    </source>
</evidence>
<evidence type="ECO:0000256" key="4">
    <source>
        <dbReference type="ARBA" id="ARBA00022490"/>
    </source>
</evidence>
<dbReference type="KEGG" id="bcib:IM45_996"/>
<dbReference type="InterPro" id="IPR000905">
    <property type="entry name" value="Gcp-like_dom"/>
</dbReference>
<dbReference type="EMBL" id="CP008985">
    <property type="protein sequence ID" value="AIN47368.1"/>
    <property type="molecule type" value="Genomic_DNA"/>
</dbReference>
<dbReference type="GO" id="GO:0002949">
    <property type="term" value="P:tRNA threonylcarbamoyladenosine modification"/>
    <property type="evidence" value="ECO:0007669"/>
    <property type="project" value="InterPro"/>
</dbReference>
<evidence type="ECO:0000259" key="7">
    <source>
        <dbReference type="Pfam" id="PF00814"/>
    </source>
</evidence>
<keyword evidence="8" id="KW-0645">Protease</keyword>
<feature type="domain" description="Gcp-like" evidence="7">
    <location>
        <begin position="32"/>
        <end position="155"/>
    </location>
</feature>
<dbReference type="InterPro" id="IPR022496">
    <property type="entry name" value="T6A_TsaB"/>
</dbReference>
<name>A0A088NB80_9GAMM</name>
<comment type="subcellular location">
    <subcellularLocation>
        <location evidence="1">Cytoplasm</location>
    </subcellularLocation>
</comment>
<dbReference type="GO" id="GO:0008233">
    <property type="term" value="F:peptidase activity"/>
    <property type="evidence" value="ECO:0007669"/>
    <property type="project" value="UniProtKB-KW"/>
</dbReference>
<sequence>MSTSILAIETATEACSAALMIDNTISERFAVTPREHTQHILLMVDSLLAEASITLSDLDTIAFSRGPGSFTGVRISISIAQGLALGANLSLIGISTLVTLAQGAWRQTGAHQVLTAIDARMGEIYCAPYRRNNKGVWLGEADEAVRKPEELVRLTSELTGEWFCAGTGWMISPVLIAFRRRTIKDGQNVILPSAQDILPLALQQWRTGCAQSVDKVEPVYLRNKVAFQTNR</sequence>
<dbReference type="RefSeq" id="WP_038498880.1">
    <property type="nucleotide sequence ID" value="NZ_CP008985.1"/>
</dbReference>
<dbReference type="FunFam" id="3.30.420.40:FF:000097">
    <property type="entry name" value="tRNA threonylcarbamoyladenosine biosynthesis protein TsaB"/>
    <property type="match status" value="1"/>
</dbReference>
<evidence type="ECO:0000256" key="2">
    <source>
        <dbReference type="ARBA" id="ARBA00010493"/>
    </source>
</evidence>
<dbReference type="SUPFAM" id="SSF53067">
    <property type="entry name" value="Actin-like ATPase domain"/>
    <property type="match status" value="2"/>
</dbReference>
<dbReference type="CDD" id="cd24032">
    <property type="entry name" value="ASKHA_NBD_TsaB"/>
    <property type="match status" value="1"/>
</dbReference>
<dbReference type="GO" id="GO:0006508">
    <property type="term" value="P:proteolysis"/>
    <property type="evidence" value="ECO:0007669"/>
    <property type="project" value="UniProtKB-KW"/>
</dbReference>
<keyword evidence="8" id="KW-0378">Hydrolase</keyword>
<proteinExistence type="inferred from homology"/>
<keyword evidence="4" id="KW-0963">Cytoplasm</keyword>
<evidence type="ECO:0000313" key="9">
    <source>
        <dbReference type="Proteomes" id="UP000067325"/>
    </source>
</evidence>
<evidence type="ECO:0000256" key="6">
    <source>
        <dbReference type="ARBA" id="ARBA00032446"/>
    </source>
</evidence>
<dbReference type="OrthoDB" id="9809995at2"/>
<dbReference type="PANTHER" id="PTHR11735:SF11">
    <property type="entry name" value="TRNA THREONYLCARBAMOYLADENOSINE BIOSYNTHESIS PROTEIN TSAB"/>
    <property type="match status" value="1"/>
</dbReference>
<dbReference type="GO" id="GO:0005829">
    <property type="term" value="C:cytosol"/>
    <property type="evidence" value="ECO:0007669"/>
    <property type="project" value="TreeGrafter"/>
</dbReference>
<protein>
    <recommendedName>
        <fullName evidence="3">tRNA threonylcarbamoyladenosine biosynthesis protein TsaB</fullName>
    </recommendedName>
    <alternativeName>
        <fullName evidence="6">t(6)A37 threonylcarbamoyladenosine biosynthesis protein TsaB</fullName>
    </alternativeName>
</protein>